<evidence type="ECO:0000259" key="3">
    <source>
        <dbReference type="PROSITE" id="PS51649"/>
    </source>
</evidence>
<dbReference type="Pfam" id="PF03000">
    <property type="entry name" value="NPH3"/>
    <property type="match status" value="1"/>
</dbReference>
<dbReference type="InterPro" id="IPR027356">
    <property type="entry name" value="NPH3_dom"/>
</dbReference>
<dbReference type="PROSITE" id="PS51649">
    <property type="entry name" value="NPH3"/>
    <property type="match status" value="1"/>
</dbReference>
<evidence type="ECO:0000313" key="4">
    <source>
        <dbReference type="EMBL" id="KAI5383092.1"/>
    </source>
</evidence>
<dbReference type="InterPro" id="IPR043454">
    <property type="entry name" value="NPH3/RPT2-like"/>
</dbReference>
<evidence type="ECO:0000313" key="5">
    <source>
        <dbReference type="Proteomes" id="UP001058974"/>
    </source>
</evidence>
<dbReference type="AlphaFoldDB" id="A0A9D4ZRW8"/>
<evidence type="ECO:0000256" key="2">
    <source>
        <dbReference type="PROSITE-ProRule" id="PRU00982"/>
    </source>
</evidence>
<dbReference type="EMBL" id="JAMSHJ010000007">
    <property type="protein sequence ID" value="KAI5383092.1"/>
    <property type="molecule type" value="Genomic_DNA"/>
</dbReference>
<comment type="caution">
    <text evidence="4">The sequence shown here is derived from an EMBL/GenBank/DDBJ whole genome shotgun (WGS) entry which is preliminary data.</text>
</comment>
<comment type="similarity">
    <text evidence="2">Belongs to the NPH3 family.</text>
</comment>
<evidence type="ECO:0000256" key="1">
    <source>
        <dbReference type="ARBA" id="ARBA00022786"/>
    </source>
</evidence>
<proteinExistence type="inferred from homology"/>
<accession>A0A9D4ZRW8</accession>
<feature type="domain" description="NPH3" evidence="3">
    <location>
        <begin position="1"/>
        <end position="192"/>
    </location>
</feature>
<gene>
    <name evidence="4" type="ORF">KIW84_070479</name>
</gene>
<protein>
    <recommendedName>
        <fullName evidence="3">NPH3 domain-containing protein</fullName>
    </recommendedName>
</protein>
<dbReference type="Gramene" id="Psat07G0047900-T1">
    <property type="protein sequence ID" value="KAI5383092.1"/>
    <property type="gene ID" value="KIW84_070479"/>
</dbReference>
<organism evidence="4 5">
    <name type="scientific">Pisum sativum</name>
    <name type="common">Garden pea</name>
    <name type="synonym">Lathyrus oleraceus</name>
    <dbReference type="NCBI Taxonomy" id="3888"/>
    <lineage>
        <taxon>Eukaryota</taxon>
        <taxon>Viridiplantae</taxon>
        <taxon>Streptophyta</taxon>
        <taxon>Embryophyta</taxon>
        <taxon>Tracheophyta</taxon>
        <taxon>Spermatophyta</taxon>
        <taxon>Magnoliopsida</taxon>
        <taxon>eudicotyledons</taxon>
        <taxon>Gunneridae</taxon>
        <taxon>Pentapetalae</taxon>
        <taxon>rosids</taxon>
        <taxon>fabids</taxon>
        <taxon>Fabales</taxon>
        <taxon>Fabaceae</taxon>
        <taxon>Papilionoideae</taxon>
        <taxon>50 kb inversion clade</taxon>
        <taxon>NPAAA clade</taxon>
        <taxon>Hologalegina</taxon>
        <taxon>IRL clade</taxon>
        <taxon>Fabeae</taxon>
        <taxon>Lathyrus</taxon>
    </lineage>
</organism>
<name>A0A9D4ZRW8_PEA</name>
<sequence length="192" mass="21217">MATTSNSTLQIAMSRSCIPSSQKFADPFQWSFTSSSVKSVKFATKAVSESSETSLISGLPINLKGKRAFITGVADDNGPAYDVETVQKLVEAFVAQEHQSLLEDELQEIRSPKMVSSSSSKIKVAKLVDSYLAEIARDPNLPLLIFVNIVDLVSSFPRQSHDGLYRAIDMYLKEHPETLKNRRSSVYLSLKP</sequence>
<keyword evidence="5" id="KW-1185">Reference proteome</keyword>
<reference evidence="4 5" key="1">
    <citation type="journal article" date="2022" name="Nat. Genet.">
        <title>Improved pea reference genome and pan-genome highlight genomic features and evolutionary characteristics.</title>
        <authorList>
            <person name="Yang T."/>
            <person name="Liu R."/>
            <person name="Luo Y."/>
            <person name="Hu S."/>
            <person name="Wang D."/>
            <person name="Wang C."/>
            <person name="Pandey M.K."/>
            <person name="Ge S."/>
            <person name="Xu Q."/>
            <person name="Li N."/>
            <person name="Li G."/>
            <person name="Huang Y."/>
            <person name="Saxena R.K."/>
            <person name="Ji Y."/>
            <person name="Li M."/>
            <person name="Yan X."/>
            <person name="He Y."/>
            <person name="Liu Y."/>
            <person name="Wang X."/>
            <person name="Xiang C."/>
            <person name="Varshney R.K."/>
            <person name="Ding H."/>
            <person name="Gao S."/>
            <person name="Zong X."/>
        </authorList>
    </citation>
    <scope>NUCLEOTIDE SEQUENCE [LARGE SCALE GENOMIC DNA]</scope>
    <source>
        <strain evidence="4 5">cv. Zhongwan 6</strain>
    </source>
</reference>
<keyword evidence="1" id="KW-0833">Ubl conjugation pathway</keyword>
<dbReference type="Proteomes" id="UP001058974">
    <property type="component" value="Chromosome 7"/>
</dbReference>
<dbReference type="PANTHER" id="PTHR32370">
    <property type="entry name" value="OS12G0117600 PROTEIN"/>
    <property type="match status" value="1"/>
</dbReference>